<protein>
    <recommendedName>
        <fullName evidence="5 6">N5-carboxyaminoimidazole ribonucleotide synthase</fullName>
        <shortName evidence="5 6">N5-CAIR synthase</shortName>
        <ecNumber evidence="5 6">6.3.4.18</ecNumber>
    </recommendedName>
    <alternativeName>
        <fullName evidence="5 6">5-(carboxyamino)imidazole ribonucleotide synthetase</fullName>
    </alternativeName>
</protein>
<evidence type="ECO:0000256" key="4">
    <source>
        <dbReference type="ARBA" id="ARBA00022840"/>
    </source>
</evidence>
<comment type="subunit">
    <text evidence="5 6">Homodimer.</text>
</comment>
<feature type="domain" description="ATP-grasp" evidence="7">
    <location>
        <begin position="118"/>
        <end position="304"/>
    </location>
</feature>
<dbReference type="Pfam" id="PF17769">
    <property type="entry name" value="PurK_C"/>
    <property type="match status" value="1"/>
</dbReference>
<dbReference type="Gene3D" id="3.30.1490.20">
    <property type="entry name" value="ATP-grasp fold, A domain"/>
    <property type="match status" value="1"/>
</dbReference>
<dbReference type="InterPro" id="IPR003135">
    <property type="entry name" value="ATP-grasp_carboxylate-amine"/>
</dbReference>
<evidence type="ECO:0000313" key="8">
    <source>
        <dbReference type="EMBL" id="MXP62071.1"/>
    </source>
</evidence>
<dbReference type="NCBIfam" id="NF004679">
    <property type="entry name" value="PRK06019.1-5"/>
    <property type="match status" value="1"/>
</dbReference>
<feature type="binding site" evidence="5">
    <location>
        <position position="197"/>
    </location>
    <ligand>
        <name>ATP</name>
        <dbReference type="ChEBI" id="CHEBI:30616"/>
    </ligand>
</feature>
<dbReference type="FunFam" id="3.30.1490.20:FF:000015">
    <property type="entry name" value="N5-carboxyaminoimidazole ribonucleotide synthase"/>
    <property type="match status" value="1"/>
</dbReference>
<feature type="binding site" evidence="5">
    <location>
        <position position="114"/>
    </location>
    <ligand>
        <name>ATP</name>
        <dbReference type="ChEBI" id="CHEBI:30616"/>
    </ligand>
</feature>
<dbReference type="InterPro" id="IPR054350">
    <property type="entry name" value="PurT/PurK_preATP-grasp"/>
</dbReference>
<dbReference type="Gene3D" id="3.40.50.20">
    <property type="match status" value="1"/>
</dbReference>
<comment type="caution">
    <text evidence="8">The sequence shown here is derived from an EMBL/GenBank/DDBJ whole genome shotgun (WGS) entry which is preliminary data.</text>
</comment>
<dbReference type="FunFam" id="3.40.50.20:FF:000016">
    <property type="entry name" value="N5-carboxyaminoimidazole ribonucleotide synthase"/>
    <property type="match status" value="1"/>
</dbReference>
<dbReference type="RefSeq" id="WP_160935174.1">
    <property type="nucleotide sequence ID" value="NZ_SNVJ01000001.1"/>
</dbReference>
<dbReference type="GO" id="GO:0046872">
    <property type="term" value="F:metal ion binding"/>
    <property type="evidence" value="ECO:0007669"/>
    <property type="project" value="InterPro"/>
</dbReference>
<feature type="binding site" evidence="5">
    <location>
        <position position="220"/>
    </location>
    <ligand>
        <name>ATP</name>
        <dbReference type="ChEBI" id="CHEBI:30616"/>
    </ligand>
</feature>
<dbReference type="PANTHER" id="PTHR11609:SF5">
    <property type="entry name" value="PHOSPHORIBOSYLAMINOIMIDAZOLE CARBOXYLASE"/>
    <property type="match status" value="1"/>
</dbReference>
<dbReference type="InterPro" id="IPR016185">
    <property type="entry name" value="PreATP-grasp_dom_sf"/>
</dbReference>
<dbReference type="GO" id="GO:0034028">
    <property type="term" value="F:5-(carboxyamino)imidazole ribonucleotide synthase activity"/>
    <property type="evidence" value="ECO:0007669"/>
    <property type="project" value="UniProtKB-UniRule"/>
</dbReference>
<feature type="binding site" evidence="5">
    <location>
        <position position="154"/>
    </location>
    <ligand>
        <name>ATP</name>
        <dbReference type="ChEBI" id="CHEBI:30616"/>
    </ligand>
</feature>
<dbReference type="GO" id="GO:0006189">
    <property type="term" value="P:'de novo' IMP biosynthetic process"/>
    <property type="evidence" value="ECO:0007669"/>
    <property type="project" value="UniProtKB-UniRule"/>
</dbReference>
<feature type="binding site" evidence="5">
    <location>
        <begin position="159"/>
        <end position="165"/>
    </location>
    <ligand>
        <name>ATP</name>
        <dbReference type="ChEBI" id="CHEBI:30616"/>
    </ligand>
</feature>
<evidence type="ECO:0000256" key="3">
    <source>
        <dbReference type="ARBA" id="ARBA00022755"/>
    </source>
</evidence>
<dbReference type="Gene3D" id="3.30.470.20">
    <property type="entry name" value="ATP-grasp fold, B domain"/>
    <property type="match status" value="1"/>
</dbReference>
<dbReference type="InterPro" id="IPR040686">
    <property type="entry name" value="PurK_C"/>
</dbReference>
<dbReference type="InterPro" id="IPR011761">
    <property type="entry name" value="ATP-grasp"/>
</dbReference>
<evidence type="ECO:0000256" key="5">
    <source>
        <dbReference type="HAMAP-Rule" id="MF_01928"/>
    </source>
</evidence>
<keyword evidence="4 5" id="KW-0067">ATP-binding</keyword>
<dbReference type="EMBL" id="SNVJ01000001">
    <property type="protein sequence ID" value="MXP62071.1"/>
    <property type="molecule type" value="Genomic_DNA"/>
</dbReference>
<keyword evidence="3 5" id="KW-0658">Purine biosynthesis</keyword>
<dbReference type="PROSITE" id="PS50975">
    <property type="entry name" value="ATP_GRASP"/>
    <property type="match status" value="1"/>
</dbReference>
<evidence type="ECO:0000256" key="6">
    <source>
        <dbReference type="RuleBase" id="RU361200"/>
    </source>
</evidence>
<dbReference type="PANTHER" id="PTHR11609">
    <property type="entry name" value="PURINE BIOSYNTHESIS PROTEIN 6/7, PUR6/7"/>
    <property type="match status" value="1"/>
</dbReference>
<dbReference type="SUPFAM" id="SSF52440">
    <property type="entry name" value="PreATP-grasp domain"/>
    <property type="match status" value="1"/>
</dbReference>
<dbReference type="NCBIfam" id="TIGR01161">
    <property type="entry name" value="purK"/>
    <property type="match status" value="1"/>
</dbReference>
<evidence type="ECO:0000259" key="7">
    <source>
        <dbReference type="PROSITE" id="PS50975"/>
    </source>
</evidence>
<dbReference type="AlphaFoldDB" id="A0A845B4F9"/>
<proteinExistence type="inferred from homology"/>
<dbReference type="InterPro" id="IPR005875">
    <property type="entry name" value="PurK"/>
</dbReference>
<dbReference type="Pfam" id="PF02222">
    <property type="entry name" value="ATP-grasp"/>
    <property type="match status" value="1"/>
</dbReference>
<dbReference type="NCBIfam" id="NF004676">
    <property type="entry name" value="PRK06019.1-2"/>
    <property type="match status" value="1"/>
</dbReference>
<dbReference type="InterPro" id="IPR013815">
    <property type="entry name" value="ATP_grasp_subdomain_1"/>
</dbReference>
<reference evidence="8 9" key="1">
    <citation type="submission" date="2019-03" db="EMBL/GenBank/DDBJ databases">
        <title>Roseomonas sp. a novel Roseomonas species isolated from Sea whip Gorgonian.</title>
        <authorList>
            <person name="Li F."/>
            <person name="Pan X."/>
            <person name="Huang S."/>
            <person name="Li Z."/>
            <person name="Meng B."/>
        </authorList>
    </citation>
    <scope>NUCLEOTIDE SEQUENCE [LARGE SCALE GENOMIC DNA]</scope>
    <source>
        <strain evidence="8 9">M0104</strain>
    </source>
</reference>
<dbReference type="NCBIfam" id="NF004675">
    <property type="entry name" value="PRK06019.1-1"/>
    <property type="match status" value="1"/>
</dbReference>
<evidence type="ECO:0000313" key="9">
    <source>
        <dbReference type="Proteomes" id="UP000460715"/>
    </source>
</evidence>
<evidence type="ECO:0000256" key="1">
    <source>
        <dbReference type="ARBA" id="ARBA00022598"/>
    </source>
</evidence>
<dbReference type="EC" id="6.3.4.18" evidence="5 6"/>
<keyword evidence="2 5" id="KW-0547">Nucleotide-binding</keyword>
<feature type="binding site" evidence="5">
    <location>
        <begin position="274"/>
        <end position="275"/>
    </location>
    <ligand>
        <name>ATP</name>
        <dbReference type="ChEBI" id="CHEBI:30616"/>
    </ligand>
</feature>
<dbReference type="UniPathway" id="UPA00074">
    <property type="reaction ID" value="UER00942"/>
</dbReference>
<comment type="catalytic activity">
    <reaction evidence="5 6">
        <text>5-amino-1-(5-phospho-beta-D-ribosyl)imidazole + hydrogencarbonate + ATP = 5-carboxyamino-1-(5-phospho-D-ribosyl)imidazole + ADP + phosphate + 2 H(+)</text>
        <dbReference type="Rhea" id="RHEA:19317"/>
        <dbReference type="ChEBI" id="CHEBI:15378"/>
        <dbReference type="ChEBI" id="CHEBI:17544"/>
        <dbReference type="ChEBI" id="CHEBI:30616"/>
        <dbReference type="ChEBI" id="CHEBI:43474"/>
        <dbReference type="ChEBI" id="CHEBI:58730"/>
        <dbReference type="ChEBI" id="CHEBI:137981"/>
        <dbReference type="ChEBI" id="CHEBI:456216"/>
        <dbReference type="EC" id="6.3.4.18"/>
    </reaction>
</comment>
<comment type="similarity">
    <text evidence="5 6">Belongs to the PurK/PurT family.</text>
</comment>
<keyword evidence="9" id="KW-1185">Reference proteome</keyword>
<dbReference type="GO" id="GO:0004638">
    <property type="term" value="F:phosphoribosylaminoimidazole carboxylase activity"/>
    <property type="evidence" value="ECO:0007669"/>
    <property type="project" value="InterPro"/>
</dbReference>
<gene>
    <name evidence="5 6" type="primary">purK</name>
    <name evidence="8" type="ORF">E0493_01725</name>
</gene>
<accession>A0A845B4F9</accession>
<comment type="pathway">
    <text evidence="5 6">Purine metabolism; IMP biosynthesis via de novo pathway; 5-amino-1-(5-phospho-D-ribosyl)imidazole-4-carboxylate from 5-amino-1-(5-phospho-D-ribosyl)imidazole (N5-CAIR route): step 1/2.</text>
</comment>
<dbReference type="Pfam" id="PF22660">
    <property type="entry name" value="RS_preATP-grasp-like"/>
    <property type="match status" value="1"/>
</dbReference>
<dbReference type="Proteomes" id="UP000460715">
    <property type="component" value="Unassembled WGS sequence"/>
</dbReference>
<dbReference type="HAMAP" id="MF_01928">
    <property type="entry name" value="PurK"/>
    <property type="match status" value="1"/>
</dbReference>
<dbReference type="OrthoDB" id="9804625at2"/>
<comment type="function">
    <text evidence="5">Catalyzes the ATP-dependent conversion of 5-aminoimidazole ribonucleotide (AIR) and HCO(3)(-) to N5-carboxyaminoimidazole ribonucleotide (N5-CAIR).</text>
</comment>
<sequence>MSEADAPGRFPLPPNATIGILGGGQLGRMSALAAAELGYRCHVYAPDADSPGMQVSAARTVAAYEDAAALAAFARAVDVATFEFENVPAATLEVLAPLVPCRPGRKALAICQDRLQEKRFLAQAGVPVAPWRAVASPEELESAIAAIGLPAVLKTTRLGYDGRGQVVLRAPDEAAAAFARLEPKPLILEAFVPFAQEISAVAARGADGATAVYDAVENRHRNHILDLSFAPARVPSEVAAAARAHAARVAAELELVGVLAVEFFLLPDGTLLGNEIAPRPHNSGHWTMDACQASQFHQHIRAVAGLPLGSAERHSDAVMRNLVGPEGMALVPELLAQAGTSVHLYGKAAPRAGRKMGHANHLLPREMLGGPEGAALLTRLRVTP</sequence>
<dbReference type="InterPro" id="IPR011054">
    <property type="entry name" value="Rudment_hybrid_motif"/>
</dbReference>
<organism evidence="8 9">
    <name type="scientific">Teichococcus coralli</name>
    <dbReference type="NCBI Taxonomy" id="2545983"/>
    <lineage>
        <taxon>Bacteria</taxon>
        <taxon>Pseudomonadati</taxon>
        <taxon>Pseudomonadota</taxon>
        <taxon>Alphaproteobacteria</taxon>
        <taxon>Acetobacterales</taxon>
        <taxon>Roseomonadaceae</taxon>
        <taxon>Roseomonas</taxon>
    </lineage>
</organism>
<dbReference type="GO" id="GO:0005829">
    <property type="term" value="C:cytosol"/>
    <property type="evidence" value="ECO:0007669"/>
    <property type="project" value="TreeGrafter"/>
</dbReference>
<evidence type="ECO:0000256" key="2">
    <source>
        <dbReference type="ARBA" id="ARBA00022741"/>
    </source>
</evidence>
<keyword evidence="1 5" id="KW-0436">Ligase</keyword>
<dbReference type="GO" id="GO:0005524">
    <property type="term" value="F:ATP binding"/>
    <property type="evidence" value="ECO:0007669"/>
    <property type="project" value="UniProtKB-UniRule"/>
</dbReference>
<feature type="binding site" evidence="5">
    <location>
        <begin position="189"/>
        <end position="192"/>
    </location>
    <ligand>
        <name>ATP</name>
        <dbReference type="ChEBI" id="CHEBI:30616"/>
    </ligand>
</feature>
<dbReference type="SUPFAM" id="SSF51246">
    <property type="entry name" value="Rudiment single hybrid motif"/>
    <property type="match status" value="1"/>
</dbReference>
<name>A0A845B4F9_9PROT</name>
<dbReference type="SUPFAM" id="SSF56059">
    <property type="entry name" value="Glutathione synthetase ATP-binding domain-like"/>
    <property type="match status" value="1"/>
</dbReference>
<comment type="function">
    <text evidence="6">Catalyzes the ATP-dependent conversion of 5-aminoimidazole ribonucleotide (AIR) and HCO(3)- to N5-carboxyaminoimidazole ribonucleotide (N5-CAIR).</text>
</comment>